<dbReference type="Gene3D" id="1.25.40.10">
    <property type="entry name" value="Tetratricopeptide repeat domain"/>
    <property type="match status" value="1"/>
</dbReference>
<comment type="caution">
    <text evidence="2">The sequence shown here is derived from an EMBL/GenBank/DDBJ whole genome shotgun (WGS) entry which is preliminary data.</text>
</comment>
<keyword evidence="1" id="KW-0802">TPR repeat</keyword>
<dbReference type="AlphaFoldDB" id="A0A7Y0LF73"/>
<organism evidence="2 3">
    <name type="scientific">Thalassotalea algicola</name>
    <dbReference type="NCBI Taxonomy" id="2716224"/>
    <lineage>
        <taxon>Bacteria</taxon>
        <taxon>Pseudomonadati</taxon>
        <taxon>Pseudomonadota</taxon>
        <taxon>Gammaproteobacteria</taxon>
        <taxon>Alteromonadales</taxon>
        <taxon>Colwelliaceae</taxon>
        <taxon>Thalassotalea</taxon>
    </lineage>
</organism>
<dbReference type="Proteomes" id="UP000568664">
    <property type="component" value="Unassembled WGS sequence"/>
</dbReference>
<evidence type="ECO:0000313" key="2">
    <source>
        <dbReference type="EMBL" id="NMP33399.1"/>
    </source>
</evidence>
<name>A0A7Y0LF73_9GAMM</name>
<evidence type="ECO:0000313" key="3">
    <source>
        <dbReference type="Proteomes" id="UP000568664"/>
    </source>
</evidence>
<keyword evidence="3" id="KW-1185">Reference proteome</keyword>
<proteinExistence type="predicted"/>
<feature type="repeat" description="TPR" evidence="1">
    <location>
        <begin position="189"/>
        <end position="222"/>
    </location>
</feature>
<evidence type="ECO:0000256" key="1">
    <source>
        <dbReference type="PROSITE-ProRule" id="PRU00339"/>
    </source>
</evidence>
<evidence type="ECO:0008006" key="4">
    <source>
        <dbReference type="Google" id="ProtNLM"/>
    </source>
</evidence>
<reference evidence="2 3" key="1">
    <citation type="submission" date="2020-04" db="EMBL/GenBank/DDBJ databases">
        <title>Thalassotalea sp. M1531, isolated from the surface of marine red alga.</title>
        <authorList>
            <person name="Pang L."/>
            <person name="Lu D.-C."/>
        </authorList>
    </citation>
    <scope>NUCLEOTIDE SEQUENCE [LARGE SCALE GENOMIC DNA]</scope>
    <source>
        <strain evidence="2 3">M1531</strain>
    </source>
</reference>
<gene>
    <name evidence="2" type="ORF">HII17_17770</name>
</gene>
<dbReference type="PROSITE" id="PS50005">
    <property type="entry name" value="TPR"/>
    <property type="match status" value="1"/>
</dbReference>
<dbReference type="InterPro" id="IPR019734">
    <property type="entry name" value="TPR_rpt"/>
</dbReference>
<dbReference type="SMART" id="SM00028">
    <property type="entry name" value="TPR"/>
    <property type="match status" value="1"/>
</dbReference>
<protein>
    <recommendedName>
        <fullName evidence="4">Tetratricopeptide repeat protein</fullName>
    </recommendedName>
</protein>
<dbReference type="EMBL" id="JABBXH010000008">
    <property type="protein sequence ID" value="NMP33399.1"/>
    <property type="molecule type" value="Genomic_DNA"/>
</dbReference>
<dbReference type="InterPro" id="IPR011990">
    <property type="entry name" value="TPR-like_helical_dom_sf"/>
</dbReference>
<sequence length="445" mass="50298">MQLNNLFRDYAQELNEVRTQIAQGDVSKAISISQSPTKGTTNYQLSLLEQGRLAFLNQDYKQSQWWFNQSYQALESDREKANLRVGRGLEKVNALITNDNAIGYQPAAYEQSMMHGYQALNYLFQNNLEAALVEVRRANIVQETALNSYEQELLEAKSNTNGVNWQEVNDAIAPLDSRIGEVKNGFQNAYTFYLSGLLYEAANQLNDAYIDYKKALEIYPDNSFLQKDVLRLGSVLGMDNDLNVFKQRFNHEVKTKSVNNGELVVIYEQGLIDAMQEHSLRLPVWTSNGDMRFYSFSVPTYGYSNFVENPLIMEVEGKVLQTEAIVKLQSLVAKQLKDNMPAIVARQALRIISKEQLRRKMSKEGGDVGNILAGLYSLASENADTRSWLTLPGDVQMLRTQHLAGKQQLKFSGMAPLEVEINAKRITLVFISQIGGYQTVKVAQL</sequence>
<accession>A0A7Y0LF73</accession>
<dbReference type="SUPFAM" id="SSF48452">
    <property type="entry name" value="TPR-like"/>
    <property type="match status" value="1"/>
</dbReference>
<dbReference type="RefSeq" id="WP_169076717.1">
    <property type="nucleotide sequence ID" value="NZ_JABBXH010000008.1"/>
</dbReference>